<dbReference type="Pfam" id="PF00240">
    <property type="entry name" value="ubiquitin"/>
    <property type="match status" value="1"/>
</dbReference>
<sequence length="89" mass="10082">MFGQTSPSLASIEFSIYFCWFDLVFKLHICSSISASVECEPQFHDPDLNLTIVTLISRSSPNYDGKHLEDGRTLADYNIQKESTLHLVL</sequence>
<name>A0AAE1M762_9FABA</name>
<evidence type="ECO:0000313" key="2">
    <source>
        <dbReference type="EMBL" id="KAK4254349.1"/>
    </source>
</evidence>
<proteinExistence type="predicted"/>
<dbReference type="InterPro" id="IPR029071">
    <property type="entry name" value="Ubiquitin-like_domsf"/>
</dbReference>
<dbReference type="SUPFAM" id="SSF54236">
    <property type="entry name" value="Ubiquitin-like"/>
    <property type="match status" value="1"/>
</dbReference>
<gene>
    <name evidence="2" type="ORF">QN277_009745</name>
</gene>
<dbReference type="EMBL" id="JAWXYG010000014">
    <property type="protein sequence ID" value="KAK4254349.1"/>
    <property type="molecule type" value="Genomic_DNA"/>
</dbReference>
<comment type="caution">
    <text evidence="2">The sequence shown here is derived from an EMBL/GenBank/DDBJ whole genome shotgun (WGS) entry which is preliminary data.</text>
</comment>
<dbReference type="Proteomes" id="UP001293593">
    <property type="component" value="Unassembled WGS sequence"/>
</dbReference>
<dbReference type="InterPro" id="IPR000626">
    <property type="entry name" value="Ubiquitin-like_dom"/>
</dbReference>
<organism evidence="2 3">
    <name type="scientific">Acacia crassicarpa</name>
    <name type="common">northern wattle</name>
    <dbReference type="NCBI Taxonomy" id="499986"/>
    <lineage>
        <taxon>Eukaryota</taxon>
        <taxon>Viridiplantae</taxon>
        <taxon>Streptophyta</taxon>
        <taxon>Embryophyta</taxon>
        <taxon>Tracheophyta</taxon>
        <taxon>Spermatophyta</taxon>
        <taxon>Magnoliopsida</taxon>
        <taxon>eudicotyledons</taxon>
        <taxon>Gunneridae</taxon>
        <taxon>Pentapetalae</taxon>
        <taxon>rosids</taxon>
        <taxon>fabids</taxon>
        <taxon>Fabales</taxon>
        <taxon>Fabaceae</taxon>
        <taxon>Caesalpinioideae</taxon>
        <taxon>mimosoid clade</taxon>
        <taxon>Acacieae</taxon>
        <taxon>Acacia</taxon>
    </lineage>
</organism>
<accession>A0AAE1M762</accession>
<dbReference type="PROSITE" id="PS50053">
    <property type="entry name" value="UBIQUITIN_2"/>
    <property type="match status" value="1"/>
</dbReference>
<evidence type="ECO:0000259" key="1">
    <source>
        <dbReference type="PROSITE" id="PS50053"/>
    </source>
</evidence>
<reference evidence="2" key="1">
    <citation type="submission" date="2023-10" db="EMBL/GenBank/DDBJ databases">
        <title>Chromosome-level genome of the transformable northern wattle, Acacia crassicarpa.</title>
        <authorList>
            <person name="Massaro I."/>
            <person name="Sinha N.R."/>
            <person name="Poethig S."/>
            <person name="Leichty A.R."/>
        </authorList>
    </citation>
    <scope>NUCLEOTIDE SEQUENCE</scope>
    <source>
        <strain evidence="2">Acra3RX</strain>
        <tissue evidence="2">Leaf</tissue>
    </source>
</reference>
<feature type="domain" description="Ubiquitin-like" evidence="1">
    <location>
        <begin position="63"/>
        <end position="89"/>
    </location>
</feature>
<evidence type="ECO:0000313" key="3">
    <source>
        <dbReference type="Proteomes" id="UP001293593"/>
    </source>
</evidence>
<keyword evidence="3" id="KW-1185">Reference proteome</keyword>
<dbReference type="Gene3D" id="3.10.20.90">
    <property type="entry name" value="Phosphatidylinositol 3-kinase Catalytic Subunit, Chain A, domain 1"/>
    <property type="match status" value="1"/>
</dbReference>
<protein>
    <recommendedName>
        <fullName evidence="1">Ubiquitin-like domain-containing protein</fullName>
    </recommendedName>
</protein>
<dbReference type="AlphaFoldDB" id="A0AAE1M762"/>